<dbReference type="AlphaFoldDB" id="A0A0B7BUF9"/>
<dbReference type="EMBL" id="HACG01049682">
    <property type="protein sequence ID" value="CEK96547.1"/>
    <property type="molecule type" value="Transcribed_RNA"/>
</dbReference>
<proteinExistence type="predicted"/>
<organism evidence="1">
    <name type="scientific">Arion vulgaris</name>
    <dbReference type="NCBI Taxonomy" id="1028688"/>
    <lineage>
        <taxon>Eukaryota</taxon>
        <taxon>Metazoa</taxon>
        <taxon>Spiralia</taxon>
        <taxon>Lophotrochozoa</taxon>
        <taxon>Mollusca</taxon>
        <taxon>Gastropoda</taxon>
        <taxon>Heterobranchia</taxon>
        <taxon>Euthyneura</taxon>
        <taxon>Panpulmonata</taxon>
        <taxon>Eupulmonata</taxon>
        <taxon>Stylommatophora</taxon>
        <taxon>Helicina</taxon>
        <taxon>Arionoidea</taxon>
        <taxon>Arionidae</taxon>
        <taxon>Arion</taxon>
    </lineage>
</organism>
<protein>
    <submittedName>
        <fullName evidence="1">Uncharacterized protein</fullName>
    </submittedName>
</protein>
<name>A0A0B7BUF9_9EUPU</name>
<evidence type="ECO:0000313" key="1">
    <source>
        <dbReference type="EMBL" id="CEK96547.1"/>
    </source>
</evidence>
<gene>
    <name evidence="1" type="primary">ORF212492</name>
</gene>
<reference evidence="1" key="1">
    <citation type="submission" date="2014-12" db="EMBL/GenBank/DDBJ databases">
        <title>Insight into the proteome of Arion vulgaris.</title>
        <authorList>
            <person name="Aradska J."/>
            <person name="Bulat T."/>
            <person name="Smidak R."/>
            <person name="Sarate P."/>
            <person name="Gangsoo J."/>
            <person name="Sialana F."/>
            <person name="Bilban M."/>
            <person name="Lubec G."/>
        </authorList>
    </citation>
    <scope>NUCLEOTIDE SEQUENCE</scope>
    <source>
        <tissue evidence="1">Skin</tissue>
    </source>
</reference>
<accession>A0A0B7BUF9</accession>
<sequence>MKEMLALGLDPEKKLFMYRKYAHRIAYDANLRIFKEPWGSGYCKPIKTSMTLTESDG</sequence>
<feature type="non-terminal residue" evidence="1">
    <location>
        <position position="57"/>
    </location>
</feature>